<comment type="similarity">
    <text evidence="2">Belongs to the lin-54 family.</text>
</comment>
<feature type="compositionally biased region" description="Polar residues" evidence="4">
    <location>
        <begin position="352"/>
        <end position="364"/>
    </location>
</feature>
<proteinExistence type="inferred from homology"/>
<accession>A0A6P8Z3B1</accession>
<dbReference type="RefSeq" id="XP_034244525.1">
    <property type="nucleotide sequence ID" value="XM_034388634.1"/>
</dbReference>
<dbReference type="GO" id="GO:0006355">
    <property type="term" value="P:regulation of DNA-templated transcription"/>
    <property type="evidence" value="ECO:0007669"/>
    <property type="project" value="TreeGrafter"/>
</dbReference>
<dbReference type="Pfam" id="PF03638">
    <property type="entry name" value="TCR"/>
    <property type="match status" value="2"/>
</dbReference>
<dbReference type="InterPro" id="IPR033467">
    <property type="entry name" value="Tesmin/TSO1-like_CXC"/>
</dbReference>
<sequence length="822" mass="86647">MLAKGNARSGSRAMVETIAVTDGELTALSALSGQQLLTVDGEVLSQSDLSTAVEDAVCVTVPSEEAMEIDGEELVESSEVVESTIMHDLGTTASSPVVVSSNNLIRGTPILVSATGQSSPSTSYVVIQSSPGNRVLTTNTAAIGKKGGQIPQIIGRVSTAGANSQFQTVVRTIPTSGPPPLVTRGANLSVAGIRPLNPQAANQRGQIVTKVLLPRSGGSQQVVTLPMQDGKILDQQRFVVGGPQVRVLSGGMKIATIPSVSSEARIIKSEVDKPATIQTATNVVASSPQNRPIKVIQARPMGVLTPNKIQQILPSSPGGKGLIVNKVLPGTGTRVTLVPQGAKSPAKILPAPTSQQGNQASSPQKVIIRQAPIKPGSGTPGLRIPTSSQPALANASGIQTVQVAGRQMQYVRLVSIASSSDSTATITNTAVSKGNTVLTLASGSGTQQPSSIKMIPVGSSTPKTVFAKSLTGQKIMIPASLAMTQIKTSVPSSVMSIVNSTVTNTTASTSNIVMIPSTAVNQGKMSGKGEDIDMKPILLSMDDSSIEDADILCQPIKLPPPPPSEGTPAPSTKQAKAAVPEPNGIKPRKPCNCTKSQCLKLYCDCFANGEFCYQCNCNCCSNNLEHEEDRQRAIRSCLERNPNAFRPKIGKGMVGDGRRHTKGCNCKRSGCLKNYCECYEAKIACSNNCKCVGCRNIEDDIDRRSLRELIEVAELESPILTPAGLKKKVNTQVIDMPTIKQEDFQRKGNRRSDSIMSDHVVSATCQCLMAQAEQAESLKLDDAEAEKLIIEEFGRCLVEIISCVSNRTEDTSSSISEPCESV</sequence>
<name>A0A6P8Z3B1_THRPL</name>
<feature type="region of interest" description="Disordered" evidence="4">
    <location>
        <begin position="559"/>
        <end position="581"/>
    </location>
</feature>
<dbReference type="PROSITE" id="PS51634">
    <property type="entry name" value="CRC"/>
    <property type="match status" value="1"/>
</dbReference>
<evidence type="ECO:0000313" key="7">
    <source>
        <dbReference type="RefSeq" id="XP_034244525.1"/>
    </source>
</evidence>
<dbReference type="GO" id="GO:0005634">
    <property type="term" value="C:nucleus"/>
    <property type="evidence" value="ECO:0007669"/>
    <property type="project" value="UniProtKB-SubCell"/>
</dbReference>
<evidence type="ECO:0000256" key="1">
    <source>
        <dbReference type="ARBA" id="ARBA00004123"/>
    </source>
</evidence>
<feature type="region of interest" description="Disordered" evidence="4">
    <location>
        <begin position="341"/>
        <end position="364"/>
    </location>
</feature>
<keyword evidence="3" id="KW-0539">Nucleus</keyword>
<dbReference type="GeneID" id="117647109"/>
<evidence type="ECO:0000256" key="4">
    <source>
        <dbReference type="SAM" id="MobiDB-lite"/>
    </source>
</evidence>
<evidence type="ECO:0000256" key="2">
    <source>
        <dbReference type="ARBA" id="ARBA00007267"/>
    </source>
</evidence>
<protein>
    <submittedName>
        <fullName evidence="7">Protein lin-54 homolog</fullName>
    </submittedName>
</protein>
<dbReference type="Proteomes" id="UP000515158">
    <property type="component" value="Unplaced"/>
</dbReference>
<keyword evidence="6" id="KW-1185">Reference proteome</keyword>
<gene>
    <name evidence="7" type="primary">LOC117647109</name>
</gene>
<feature type="domain" description="CRC" evidence="5">
    <location>
        <begin position="587"/>
        <end position="699"/>
    </location>
</feature>
<dbReference type="PANTHER" id="PTHR12446">
    <property type="entry name" value="TESMIN/TSO1-RELATED"/>
    <property type="match status" value="1"/>
</dbReference>
<dbReference type="PANTHER" id="PTHR12446:SF34">
    <property type="entry name" value="PROTEIN LIN-54 HOMOLOG"/>
    <property type="match status" value="1"/>
</dbReference>
<dbReference type="SMART" id="SM01114">
    <property type="entry name" value="CXC"/>
    <property type="match status" value="2"/>
</dbReference>
<dbReference type="InterPro" id="IPR028307">
    <property type="entry name" value="Lin-54_fam"/>
</dbReference>
<evidence type="ECO:0000259" key="5">
    <source>
        <dbReference type="PROSITE" id="PS51634"/>
    </source>
</evidence>
<dbReference type="InParanoid" id="A0A6P8Z3B1"/>
<organism evidence="7">
    <name type="scientific">Thrips palmi</name>
    <name type="common">Melon thrips</name>
    <dbReference type="NCBI Taxonomy" id="161013"/>
    <lineage>
        <taxon>Eukaryota</taxon>
        <taxon>Metazoa</taxon>
        <taxon>Ecdysozoa</taxon>
        <taxon>Arthropoda</taxon>
        <taxon>Hexapoda</taxon>
        <taxon>Insecta</taxon>
        <taxon>Pterygota</taxon>
        <taxon>Neoptera</taxon>
        <taxon>Paraneoptera</taxon>
        <taxon>Thysanoptera</taxon>
        <taxon>Terebrantia</taxon>
        <taxon>Thripoidea</taxon>
        <taxon>Thripidae</taxon>
        <taxon>Thrips</taxon>
    </lineage>
</organism>
<dbReference type="KEGG" id="tpal:117647109"/>
<comment type="subcellular location">
    <subcellularLocation>
        <location evidence="1">Nucleus</location>
    </subcellularLocation>
</comment>
<evidence type="ECO:0000313" key="6">
    <source>
        <dbReference type="Proteomes" id="UP000515158"/>
    </source>
</evidence>
<dbReference type="InterPro" id="IPR005172">
    <property type="entry name" value="CRC"/>
</dbReference>
<dbReference type="CTD" id="36499"/>
<reference evidence="7" key="1">
    <citation type="submission" date="2025-08" db="UniProtKB">
        <authorList>
            <consortium name="RefSeq"/>
        </authorList>
    </citation>
    <scope>IDENTIFICATION</scope>
    <source>
        <tissue evidence="7">Total insect</tissue>
    </source>
</reference>
<evidence type="ECO:0000256" key="3">
    <source>
        <dbReference type="ARBA" id="ARBA00023242"/>
    </source>
</evidence>
<dbReference type="OrthoDB" id="6283463at2759"/>
<dbReference type="AlphaFoldDB" id="A0A6P8Z3B1"/>